<dbReference type="InterPro" id="IPR013693">
    <property type="entry name" value="SpoIID/LytB_N"/>
</dbReference>
<dbReference type="InterPro" id="IPR002477">
    <property type="entry name" value="Peptidoglycan-bd-like"/>
</dbReference>
<name>U2M2V8_9FIRM</name>
<evidence type="ECO:0000313" key="3">
    <source>
        <dbReference type="EMBL" id="ERJ96074.1"/>
    </source>
</evidence>
<evidence type="ECO:0000259" key="1">
    <source>
        <dbReference type="Pfam" id="PF01471"/>
    </source>
</evidence>
<evidence type="ECO:0000313" key="4">
    <source>
        <dbReference type="Proteomes" id="UP000016662"/>
    </source>
</evidence>
<dbReference type="RefSeq" id="WP_021683021.1">
    <property type="nucleotide sequence ID" value="NZ_KI260452.1"/>
</dbReference>
<dbReference type="InterPro" id="IPR036365">
    <property type="entry name" value="PGBD-like_sf"/>
</dbReference>
<feature type="domain" description="Sporulation stage II protein D amidase enhancer LytB N-terminal" evidence="2">
    <location>
        <begin position="27"/>
        <end position="91"/>
    </location>
</feature>
<keyword evidence="4" id="KW-1185">Reference proteome</keyword>
<evidence type="ECO:0000259" key="2">
    <source>
        <dbReference type="Pfam" id="PF08486"/>
    </source>
</evidence>
<dbReference type="InterPro" id="IPR036366">
    <property type="entry name" value="PGBDSf"/>
</dbReference>
<protein>
    <submittedName>
        <fullName evidence="3">Peptidoglycan binding domain protein</fullName>
    </submittedName>
</protein>
<feature type="domain" description="Peptidoglycan binding-like" evidence="1">
    <location>
        <begin position="189"/>
        <end position="249"/>
    </location>
</feature>
<reference evidence="3 4" key="1">
    <citation type="submission" date="2013-07" db="EMBL/GenBank/DDBJ databases">
        <authorList>
            <person name="Weinstock G."/>
            <person name="Sodergren E."/>
            <person name="Wylie T."/>
            <person name="Fulton L."/>
            <person name="Fulton R."/>
            <person name="Fronick C."/>
            <person name="O'Laughlin M."/>
            <person name="Godfrey J."/>
            <person name="Miner T."/>
            <person name="Herter B."/>
            <person name="Appelbaum E."/>
            <person name="Cordes M."/>
            <person name="Lek S."/>
            <person name="Wollam A."/>
            <person name="Pepin K.H."/>
            <person name="Palsikar V.B."/>
            <person name="Mitreva M."/>
            <person name="Wilson R.K."/>
        </authorList>
    </citation>
    <scope>NUCLEOTIDE SEQUENCE [LARGE SCALE GENOMIC DNA]</scope>
    <source>
        <strain evidence="3 4">ATCC 27760</strain>
    </source>
</reference>
<proteinExistence type="predicted"/>
<dbReference type="eggNOG" id="COG3409">
    <property type="taxonomic scope" value="Bacteria"/>
</dbReference>
<comment type="caution">
    <text evidence="3">The sequence shown here is derived from an EMBL/GenBank/DDBJ whole genome shotgun (WGS) entry which is preliminary data.</text>
</comment>
<organism evidence="3 4">
    <name type="scientific">Ruminococcus callidus ATCC 27760</name>
    <dbReference type="NCBI Taxonomy" id="411473"/>
    <lineage>
        <taxon>Bacteria</taxon>
        <taxon>Bacillati</taxon>
        <taxon>Bacillota</taxon>
        <taxon>Clostridia</taxon>
        <taxon>Eubacteriales</taxon>
        <taxon>Oscillospiraceae</taxon>
        <taxon>Ruminococcus</taxon>
    </lineage>
</organism>
<accession>U2M2V8</accession>
<dbReference type="Pfam" id="PF01471">
    <property type="entry name" value="PG_binding_1"/>
    <property type="match status" value="3"/>
</dbReference>
<dbReference type="STRING" id="411473.RUMCAL_01550"/>
<feature type="domain" description="Peptidoglycan binding-like" evidence="1">
    <location>
        <begin position="286"/>
        <end position="347"/>
    </location>
</feature>
<gene>
    <name evidence="3" type="ORF">RUMCAL_01550</name>
</gene>
<feature type="domain" description="Peptidoglycan binding-like" evidence="1">
    <location>
        <begin position="381"/>
        <end position="441"/>
    </location>
</feature>
<dbReference type="HOGENOM" id="CLU_027560_1_0_9"/>
<dbReference type="Proteomes" id="UP000016662">
    <property type="component" value="Unassembled WGS sequence"/>
</dbReference>
<dbReference type="OrthoDB" id="2933491at2"/>
<sequence>MPVGEPFIPRDITVHLGRPEETANNVTVSFPDYIKNVVSSEIYPTWPENAIRANIYVIVSFALNRVYTEWYRSRGYPFDITNSTQFDQKYIYGREIFENVGQLVDELFNSYVRRQGNVEPLFTAFCNGTTVTCDGLSQWGTVPLAQQGMTPYEILTTFYGSDIDIVTNVPVMTNTPSYPGFDLRLGLSDDPVRTIQVQLNRISRNYPAIPKIGEAAGDFDYITQDAVIAFQEIFGLPATGIVNEATWYRISYIFTSVKNLAELNSEGLTQQDIELTHTEDLHFGMQGKNIRALQYHLAVVGAYYAAIQPVEITGYFGEQTETSVKSLQQAFGLPVTGVVDFSTWNALYDAYTGIVESIPLDTSVNDVVLYPGVVLREGTTSEYVRLMQQYLTYIHGTYPEIPTVNATGYFGPMTKASVMAFQELFGYPKTGVVGTAVWNAITSLYSDLKYGYDKQPYQAPGYTIT</sequence>
<dbReference type="PATRIC" id="fig|411473.3.peg.1261"/>
<dbReference type="AlphaFoldDB" id="U2M2V8"/>
<dbReference type="SUPFAM" id="SSF47090">
    <property type="entry name" value="PGBD-like"/>
    <property type="match status" value="3"/>
</dbReference>
<dbReference type="Pfam" id="PF08486">
    <property type="entry name" value="SpoIID"/>
    <property type="match status" value="1"/>
</dbReference>
<dbReference type="Gene3D" id="1.10.101.10">
    <property type="entry name" value="PGBD-like superfamily/PGBD"/>
    <property type="match status" value="3"/>
</dbReference>
<dbReference type="EMBL" id="AWVF01000189">
    <property type="protein sequence ID" value="ERJ96074.1"/>
    <property type="molecule type" value="Genomic_DNA"/>
</dbReference>